<gene>
    <name evidence="5" type="ORF">SAMN02787118_14339</name>
</gene>
<protein>
    <submittedName>
        <fullName evidence="5">Phage integrase family protein</fullName>
    </submittedName>
</protein>
<evidence type="ECO:0000256" key="3">
    <source>
        <dbReference type="ARBA" id="ARBA00023172"/>
    </source>
</evidence>
<dbReference type="STRING" id="68239.GCA_000745715_02689"/>
<dbReference type="AlphaFoldDB" id="A0A1I2X6H8"/>
<dbReference type="PANTHER" id="PTHR30349">
    <property type="entry name" value="PHAGE INTEGRASE-RELATED"/>
    <property type="match status" value="1"/>
</dbReference>
<dbReference type="InterPro" id="IPR013762">
    <property type="entry name" value="Integrase-like_cat_sf"/>
</dbReference>
<keyword evidence="2" id="KW-0238">DNA-binding</keyword>
<dbReference type="InterPro" id="IPR050090">
    <property type="entry name" value="Tyrosine_recombinase_XerCD"/>
</dbReference>
<evidence type="ECO:0000256" key="2">
    <source>
        <dbReference type="ARBA" id="ARBA00023125"/>
    </source>
</evidence>
<evidence type="ECO:0000256" key="1">
    <source>
        <dbReference type="ARBA" id="ARBA00008857"/>
    </source>
</evidence>
<dbReference type="EMBL" id="FONR01000043">
    <property type="protein sequence ID" value="SFH09115.1"/>
    <property type="molecule type" value="Genomic_DNA"/>
</dbReference>
<proteinExistence type="inferred from homology"/>
<dbReference type="SUPFAM" id="SSF56349">
    <property type="entry name" value="DNA breaking-rejoining enzymes"/>
    <property type="match status" value="1"/>
</dbReference>
<dbReference type="CDD" id="cd01189">
    <property type="entry name" value="INT_ICEBs1_C_like"/>
    <property type="match status" value="1"/>
</dbReference>
<evidence type="ECO:0000313" key="6">
    <source>
        <dbReference type="Proteomes" id="UP000181942"/>
    </source>
</evidence>
<dbReference type="PROSITE" id="PS51898">
    <property type="entry name" value="TYR_RECOMBINASE"/>
    <property type="match status" value="1"/>
</dbReference>
<accession>A0A1I2X6H8</accession>
<reference evidence="5 6" key="1">
    <citation type="submission" date="2016-10" db="EMBL/GenBank/DDBJ databases">
        <authorList>
            <person name="de Groot N.N."/>
        </authorList>
    </citation>
    <scope>NUCLEOTIDE SEQUENCE [LARGE SCALE GENOMIC DNA]</scope>
    <source>
        <strain evidence="5 6">OK461</strain>
    </source>
</reference>
<dbReference type="Pfam" id="PF00589">
    <property type="entry name" value="Phage_integrase"/>
    <property type="match status" value="1"/>
</dbReference>
<feature type="domain" description="Tyr recombinase" evidence="4">
    <location>
        <begin position="1"/>
        <end position="185"/>
    </location>
</feature>
<dbReference type="InterPro" id="IPR002104">
    <property type="entry name" value="Integrase_catalytic"/>
</dbReference>
<dbReference type="PANTHER" id="PTHR30349:SF41">
    <property type="entry name" value="INTEGRASE_RECOMBINASE PROTEIN MJ0367-RELATED"/>
    <property type="match status" value="1"/>
</dbReference>
<organism evidence="5 6">
    <name type="scientific">Streptomyces mirabilis</name>
    <dbReference type="NCBI Taxonomy" id="68239"/>
    <lineage>
        <taxon>Bacteria</taxon>
        <taxon>Bacillati</taxon>
        <taxon>Actinomycetota</taxon>
        <taxon>Actinomycetes</taxon>
        <taxon>Kitasatosporales</taxon>
        <taxon>Streptomycetaceae</taxon>
        <taxon>Streptomyces</taxon>
    </lineage>
</organism>
<evidence type="ECO:0000259" key="4">
    <source>
        <dbReference type="PROSITE" id="PS51898"/>
    </source>
</evidence>
<dbReference type="Proteomes" id="UP000181942">
    <property type="component" value="Unassembled WGS sequence"/>
</dbReference>
<dbReference type="GO" id="GO:0015074">
    <property type="term" value="P:DNA integration"/>
    <property type="evidence" value="ECO:0007669"/>
    <property type="project" value="InterPro"/>
</dbReference>
<sequence length="191" mass="21612">MHAYIVVALLTGARTEELRALSWDHVFLRGKPDAELPQPPHIAVWRSVRRGGDTKTRKSRRTLALPARCVEALWRQIEDQGWERRAADDTWEVHGLVFSSAVGKPLDATNVRRAFRQALKDVDGISADEWTPRELRHSFVSLLSDRGVPLEEISRLVGHSGTAVTEEVYRKQIRPVIQTGAITMDAIFRLT</sequence>
<dbReference type="GO" id="GO:0003677">
    <property type="term" value="F:DNA binding"/>
    <property type="evidence" value="ECO:0007669"/>
    <property type="project" value="UniProtKB-KW"/>
</dbReference>
<name>A0A1I2X6H8_9ACTN</name>
<dbReference type="Gene3D" id="1.10.443.10">
    <property type="entry name" value="Intergrase catalytic core"/>
    <property type="match status" value="1"/>
</dbReference>
<comment type="similarity">
    <text evidence="1">Belongs to the 'phage' integrase family.</text>
</comment>
<keyword evidence="3" id="KW-0233">DNA recombination</keyword>
<evidence type="ECO:0000313" key="5">
    <source>
        <dbReference type="EMBL" id="SFH09115.1"/>
    </source>
</evidence>
<dbReference type="InterPro" id="IPR011010">
    <property type="entry name" value="DNA_brk_join_enz"/>
</dbReference>
<dbReference type="GO" id="GO:0006310">
    <property type="term" value="P:DNA recombination"/>
    <property type="evidence" value="ECO:0007669"/>
    <property type="project" value="UniProtKB-KW"/>
</dbReference>